<dbReference type="PaxDb" id="2903-EOD29192"/>
<name>A0A0D3K0A7_EMIH1</name>
<dbReference type="InterPro" id="IPR001314">
    <property type="entry name" value="Peptidase_S1A"/>
</dbReference>
<dbReference type="eggNOG" id="KOG3627">
    <property type="taxonomic scope" value="Eukaryota"/>
</dbReference>
<dbReference type="CDD" id="cd00190">
    <property type="entry name" value="Tryp_SPc"/>
    <property type="match status" value="1"/>
</dbReference>
<sequence>MTLMQSASTGDTVIVVNCYVDSLHVGSIITLNGVTYEVVALAVPSDRRRLAGGLPITLATALTDDVSSGDSVKGTLRHHFAALLGISAVHVIVSATAMSPSSSLPHGLRLLSVTMATAADATVSVEVQQQAAQALSTSFRQINGVSNVCVDGECVPRCGGTLISENWVLTAAHCTRGADVSRVVLGLHTVGSEETDECVVIRGVRDVVNHERYKGHLKGSFLTVPGLDKRVNGDHLKANDIALIELNSSAPYAPIEKLAQPGSSLAVDGSLLVVAGWGVNEGNYTSAAQYTMVPVVSSSKCQDWDFGFEGETVLVGVVSFGPKYECGTGGVYARVSYFADWICNNTNNTVSVCSSGRRLGEEDWGEGAASPELDRLGPAVVEQPELSQTRLAPNGGYRTGCQVKPCPPSLVHLPHNLPDVR</sequence>
<evidence type="ECO:0000313" key="2">
    <source>
        <dbReference type="EnsemblProtists" id="EOD29192"/>
    </source>
</evidence>
<dbReference type="GO" id="GO:0004252">
    <property type="term" value="F:serine-type endopeptidase activity"/>
    <property type="evidence" value="ECO:0007669"/>
    <property type="project" value="InterPro"/>
</dbReference>
<dbReference type="InterPro" id="IPR043504">
    <property type="entry name" value="Peptidase_S1_PA_chymotrypsin"/>
</dbReference>
<dbReference type="KEGG" id="ehx:EMIHUDRAFT_203726"/>
<dbReference type="InterPro" id="IPR009003">
    <property type="entry name" value="Peptidase_S1_PA"/>
</dbReference>
<dbReference type="SMART" id="SM00020">
    <property type="entry name" value="Tryp_SPc"/>
    <property type="match status" value="1"/>
</dbReference>
<reference evidence="2" key="2">
    <citation type="submission" date="2024-10" db="UniProtKB">
        <authorList>
            <consortium name="EnsemblProtists"/>
        </authorList>
    </citation>
    <scope>IDENTIFICATION</scope>
</reference>
<protein>
    <recommendedName>
        <fullName evidence="1">Peptidase S1 domain-containing protein</fullName>
    </recommendedName>
</protein>
<dbReference type="PRINTS" id="PR00722">
    <property type="entry name" value="CHYMOTRYPSIN"/>
</dbReference>
<dbReference type="EnsemblProtists" id="EOD29192">
    <property type="protein sequence ID" value="EOD29192"/>
    <property type="gene ID" value="EMIHUDRAFT_203726"/>
</dbReference>
<dbReference type="SUPFAM" id="SSF50494">
    <property type="entry name" value="Trypsin-like serine proteases"/>
    <property type="match status" value="1"/>
</dbReference>
<proteinExistence type="predicted"/>
<dbReference type="RefSeq" id="XP_005781621.1">
    <property type="nucleotide sequence ID" value="XM_005781564.1"/>
</dbReference>
<organism evidence="2 3">
    <name type="scientific">Emiliania huxleyi (strain CCMP1516)</name>
    <dbReference type="NCBI Taxonomy" id="280463"/>
    <lineage>
        <taxon>Eukaryota</taxon>
        <taxon>Haptista</taxon>
        <taxon>Haptophyta</taxon>
        <taxon>Prymnesiophyceae</taxon>
        <taxon>Isochrysidales</taxon>
        <taxon>Noelaerhabdaceae</taxon>
        <taxon>Emiliania</taxon>
    </lineage>
</organism>
<evidence type="ECO:0000259" key="1">
    <source>
        <dbReference type="PROSITE" id="PS50240"/>
    </source>
</evidence>
<dbReference type="GeneID" id="19046542"/>
<dbReference type="Gene3D" id="2.40.10.10">
    <property type="entry name" value="Trypsin-like serine proteases"/>
    <property type="match status" value="3"/>
</dbReference>
<dbReference type="STRING" id="2903.R1D2C5"/>
<accession>A0A0D3K0A7</accession>
<feature type="domain" description="Peptidase S1" evidence="1">
    <location>
        <begin position="92"/>
        <end position="347"/>
    </location>
</feature>
<dbReference type="InterPro" id="IPR018114">
    <property type="entry name" value="TRYPSIN_HIS"/>
</dbReference>
<evidence type="ECO:0000313" key="3">
    <source>
        <dbReference type="Proteomes" id="UP000013827"/>
    </source>
</evidence>
<dbReference type="Proteomes" id="UP000013827">
    <property type="component" value="Unassembled WGS sequence"/>
</dbReference>
<dbReference type="PANTHER" id="PTHR24260">
    <property type="match status" value="1"/>
</dbReference>
<dbReference type="PROSITE" id="PS50240">
    <property type="entry name" value="TRYPSIN_DOM"/>
    <property type="match status" value="1"/>
</dbReference>
<dbReference type="AlphaFoldDB" id="A0A0D3K0A7"/>
<keyword evidence="3" id="KW-1185">Reference proteome</keyword>
<dbReference type="InterPro" id="IPR051333">
    <property type="entry name" value="CLIP_Serine_Protease"/>
</dbReference>
<dbReference type="Pfam" id="PF00089">
    <property type="entry name" value="Trypsin"/>
    <property type="match status" value="1"/>
</dbReference>
<dbReference type="GO" id="GO:0006508">
    <property type="term" value="P:proteolysis"/>
    <property type="evidence" value="ECO:0007669"/>
    <property type="project" value="InterPro"/>
</dbReference>
<reference evidence="3" key="1">
    <citation type="journal article" date="2013" name="Nature">
        <title>Pan genome of the phytoplankton Emiliania underpins its global distribution.</title>
        <authorList>
            <person name="Read B.A."/>
            <person name="Kegel J."/>
            <person name="Klute M.J."/>
            <person name="Kuo A."/>
            <person name="Lefebvre S.C."/>
            <person name="Maumus F."/>
            <person name="Mayer C."/>
            <person name="Miller J."/>
            <person name="Monier A."/>
            <person name="Salamov A."/>
            <person name="Young J."/>
            <person name="Aguilar M."/>
            <person name="Claverie J.M."/>
            <person name="Frickenhaus S."/>
            <person name="Gonzalez K."/>
            <person name="Herman E.K."/>
            <person name="Lin Y.C."/>
            <person name="Napier J."/>
            <person name="Ogata H."/>
            <person name="Sarno A.F."/>
            <person name="Shmutz J."/>
            <person name="Schroeder D."/>
            <person name="de Vargas C."/>
            <person name="Verret F."/>
            <person name="von Dassow P."/>
            <person name="Valentin K."/>
            <person name="Van de Peer Y."/>
            <person name="Wheeler G."/>
            <person name="Dacks J.B."/>
            <person name="Delwiche C.F."/>
            <person name="Dyhrman S.T."/>
            <person name="Glockner G."/>
            <person name="John U."/>
            <person name="Richards T."/>
            <person name="Worden A.Z."/>
            <person name="Zhang X."/>
            <person name="Grigoriev I.V."/>
            <person name="Allen A.E."/>
            <person name="Bidle K."/>
            <person name="Borodovsky M."/>
            <person name="Bowler C."/>
            <person name="Brownlee C."/>
            <person name="Cock J.M."/>
            <person name="Elias M."/>
            <person name="Gladyshev V.N."/>
            <person name="Groth M."/>
            <person name="Guda C."/>
            <person name="Hadaegh A."/>
            <person name="Iglesias-Rodriguez M.D."/>
            <person name="Jenkins J."/>
            <person name="Jones B.M."/>
            <person name="Lawson T."/>
            <person name="Leese F."/>
            <person name="Lindquist E."/>
            <person name="Lobanov A."/>
            <person name="Lomsadze A."/>
            <person name="Malik S.B."/>
            <person name="Marsh M.E."/>
            <person name="Mackinder L."/>
            <person name="Mock T."/>
            <person name="Mueller-Roeber B."/>
            <person name="Pagarete A."/>
            <person name="Parker M."/>
            <person name="Probert I."/>
            <person name="Quesneville H."/>
            <person name="Raines C."/>
            <person name="Rensing S.A."/>
            <person name="Riano-Pachon D.M."/>
            <person name="Richier S."/>
            <person name="Rokitta S."/>
            <person name="Shiraiwa Y."/>
            <person name="Soanes D.M."/>
            <person name="van der Giezen M."/>
            <person name="Wahlund T.M."/>
            <person name="Williams B."/>
            <person name="Wilson W."/>
            <person name="Wolfe G."/>
            <person name="Wurch L.L."/>
        </authorList>
    </citation>
    <scope>NUCLEOTIDE SEQUENCE</scope>
</reference>
<dbReference type="PROSITE" id="PS00134">
    <property type="entry name" value="TRYPSIN_HIS"/>
    <property type="match status" value="1"/>
</dbReference>
<dbReference type="PANTHER" id="PTHR24260:SF136">
    <property type="entry name" value="GH08193P-RELATED"/>
    <property type="match status" value="1"/>
</dbReference>
<dbReference type="HOGENOM" id="CLU_652903_0_0_1"/>
<dbReference type="InterPro" id="IPR001254">
    <property type="entry name" value="Trypsin_dom"/>
</dbReference>